<accession>A0AAU7CSP2</accession>
<feature type="signal peptide" evidence="2">
    <location>
        <begin position="1"/>
        <end position="23"/>
    </location>
</feature>
<feature type="region of interest" description="Disordered" evidence="1">
    <location>
        <begin position="326"/>
        <end position="361"/>
    </location>
</feature>
<feature type="chain" id="PRO_5043783852" description="Dienelactone hydrolase domain-containing protein" evidence="2">
    <location>
        <begin position="24"/>
        <end position="757"/>
    </location>
</feature>
<dbReference type="Gene3D" id="3.40.50.1820">
    <property type="entry name" value="alpha/beta hydrolase"/>
    <property type="match status" value="2"/>
</dbReference>
<dbReference type="AlphaFoldDB" id="A0AAU7CSP2"/>
<organism evidence="3">
    <name type="scientific">Singulisphaera sp. Ch08</name>
    <dbReference type="NCBI Taxonomy" id="3120278"/>
    <lineage>
        <taxon>Bacteria</taxon>
        <taxon>Pseudomonadati</taxon>
        <taxon>Planctomycetota</taxon>
        <taxon>Planctomycetia</taxon>
        <taxon>Isosphaerales</taxon>
        <taxon>Isosphaeraceae</taxon>
        <taxon>Singulisphaera</taxon>
    </lineage>
</organism>
<evidence type="ECO:0000313" key="3">
    <source>
        <dbReference type="EMBL" id="XBH07907.1"/>
    </source>
</evidence>
<dbReference type="InterPro" id="IPR050261">
    <property type="entry name" value="FrsA_esterase"/>
</dbReference>
<protein>
    <recommendedName>
        <fullName evidence="4">Dienelactone hydrolase domain-containing protein</fullName>
    </recommendedName>
</protein>
<name>A0AAU7CSP2_9BACT</name>
<feature type="compositionally biased region" description="Basic and acidic residues" evidence="1">
    <location>
        <begin position="388"/>
        <end position="405"/>
    </location>
</feature>
<dbReference type="RefSeq" id="WP_406700744.1">
    <property type="nucleotide sequence ID" value="NZ_CP155447.1"/>
</dbReference>
<dbReference type="PANTHER" id="PTHR22946">
    <property type="entry name" value="DIENELACTONE HYDROLASE DOMAIN-CONTAINING PROTEIN-RELATED"/>
    <property type="match status" value="1"/>
</dbReference>
<proteinExistence type="predicted"/>
<dbReference type="SUPFAM" id="SSF53474">
    <property type="entry name" value="alpha/beta-Hydrolases"/>
    <property type="match status" value="2"/>
</dbReference>
<reference evidence="3" key="1">
    <citation type="submission" date="2024-05" db="EMBL/GenBank/DDBJ databases">
        <title>Planctomycetes of the genus Singulisphaera possess chitinolytic capabilities.</title>
        <authorList>
            <person name="Ivanova A."/>
        </authorList>
    </citation>
    <scope>NUCLEOTIDE SEQUENCE</scope>
    <source>
        <strain evidence="3">Ch08T</strain>
    </source>
</reference>
<sequence length="757" mass="84732">MSRRAFTVLLVAMSGLVASESRAQSLPGTSLWDNRGDAASAMVAGIHRFADRELAASVTRRQAHWKRDFRSPEAYSLSVAPNRERFLQRIGAVGTRVSPVELSYVSTPDSPAKVAEDAKVSIYAVRWSVYPGVDAEGLLLEPKGAIKANVIAMPDCAITPEQFVGIAPGLPQSAQKARRFAREGCRVLVPTLIDRSDEFSGNLKVRMTNLTHREWIYRQAYETGRHIIGYEVDEVRAAVDWFTRPGQPKLPVGVAGAGEGGLIAFYAAAADPRIDEALVESYFEPRESVWAEPIYRNVWGLLEEFGDAEIASLIAPRALIIEDSPADSQENPLAPAVAGPPPARNGRADAASGRIRAPKREAVESETKRWKELIEDLATNQPGSIFARSHDDLKDDRSESITDARPQFDSRARMKRLVNQLSEYTQALIRTSELRRYAYWEKADTSTPERYSKAIEPYRRAFHEELIGAFPKASEPLKARTIQLFDEPKWTGYAVELPVWPDVVASGILLLPKDLKPGERRPVVVCQHGLEGRPEDLVNPKLKNVYNAFGAQLADRGYIVYAPQNPYIGNDGFRLLQRKLNPLKRALFSVIVGQHERTLEWLSSLPQVDPQRIAFYGLSYGGKTAMRVPSILTQYCLSICSGDFNEWVVKNTNLDRSYSYMFTIEYDMYEFGLAERFNYAEMAALIAPRPFQVERGHKDGVAPDEWIGYEFAKVKRLYDTLGLADLVDITYFNAGHQIDGKGTFAFLAKHLNWPDGR</sequence>
<evidence type="ECO:0008006" key="4">
    <source>
        <dbReference type="Google" id="ProtNLM"/>
    </source>
</evidence>
<gene>
    <name evidence="3" type="ORF">V5E97_18300</name>
</gene>
<evidence type="ECO:0000256" key="2">
    <source>
        <dbReference type="SAM" id="SignalP"/>
    </source>
</evidence>
<dbReference type="EMBL" id="CP155447">
    <property type="protein sequence ID" value="XBH07907.1"/>
    <property type="molecule type" value="Genomic_DNA"/>
</dbReference>
<feature type="region of interest" description="Disordered" evidence="1">
    <location>
        <begin position="385"/>
        <end position="405"/>
    </location>
</feature>
<dbReference type="InterPro" id="IPR029058">
    <property type="entry name" value="AB_hydrolase_fold"/>
</dbReference>
<keyword evidence="2" id="KW-0732">Signal</keyword>
<evidence type="ECO:0000256" key="1">
    <source>
        <dbReference type="SAM" id="MobiDB-lite"/>
    </source>
</evidence>